<evidence type="ECO:0000259" key="4">
    <source>
        <dbReference type="PROSITE" id="PS50887"/>
    </source>
</evidence>
<dbReference type="InterPro" id="IPR000160">
    <property type="entry name" value="GGDEF_dom"/>
</dbReference>
<feature type="domain" description="PAC" evidence="2">
    <location>
        <begin position="96"/>
        <end position="147"/>
    </location>
</feature>
<dbReference type="Pfam" id="PF13426">
    <property type="entry name" value="PAS_9"/>
    <property type="match status" value="1"/>
</dbReference>
<dbReference type="InterPro" id="IPR013655">
    <property type="entry name" value="PAS_fold_3"/>
</dbReference>
<dbReference type="InterPro" id="IPR001610">
    <property type="entry name" value="PAC"/>
</dbReference>
<dbReference type="SMART" id="SM00091">
    <property type="entry name" value="PAS"/>
    <property type="match status" value="3"/>
</dbReference>
<accession>A0A1M6V7S4</accession>
<dbReference type="InterPro" id="IPR000700">
    <property type="entry name" value="PAS-assoc_C"/>
</dbReference>
<dbReference type="Pfam" id="PF00990">
    <property type="entry name" value="GGDEF"/>
    <property type="match status" value="1"/>
</dbReference>
<organism evidence="5 6">
    <name type="scientific">Alicyclobacillus tolerans</name>
    <dbReference type="NCBI Taxonomy" id="90970"/>
    <lineage>
        <taxon>Bacteria</taxon>
        <taxon>Bacillati</taxon>
        <taxon>Bacillota</taxon>
        <taxon>Bacilli</taxon>
        <taxon>Bacillales</taxon>
        <taxon>Alicyclobacillaceae</taxon>
        <taxon>Alicyclobacillus</taxon>
    </lineage>
</organism>
<feature type="domain" description="EAL" evidence="3">
    <location>
        <begin position="571"/>
        <end position="825"/>
    </location>
</feature>
<dbReference type="PROSITE" id="PS50113">
    <property type="entry name" value="PAC"/>
    <property type="match status" value="2"/>
</dbReference>
<evidence type="ECO:0000259" key="1">
    <source>
        <dbReference type="PROSITE" id="PS50112"/>
    </source>
</evidence>
<feature type="domain" description="PAS" evidence="1">
    <location>
        <begin position="148"/>
        <end position="221"/>
    </location>
</feature>
<dbReference type="InterPro" id="IPR035919">
    <property type="entry name" value="EAL_sf"/>
</dbReference>
<proteinExistence type="predicted"/>
<dbReference type="Gene3D" id="3.20.20.450">
    <property type="entry name" value="EAL domain"/>
    <property type="match status" value="1"/>
</dbReference>
<keyword evidence="6" id="KW-1185">Reference proteome</keyword>
<sequence>MSDANLFYKKQMLMVPNYSHQSEENLFEQFFVHHPDGLCCLNEEGCILDINPAGLALFGYQKDWVVGHDLSEFLQWTGSREDIKKEILTVMQGKKKSFQLSIRHADGHIIDMAVSVIPHWSLGQVIGVLGIFRDVSQENQISRELRSIRSRLSAMLESLEMVMWSVNLIKDEILFCSSGVERLVGYTSEELVLSKDLWRSIFHPEDDWLREQLVDSVRQGNKSKIIHRVFHKNGSVRFMATHGVPVFDEGGNLIRMDGLSYDMTEYILKEQELGNERKKFYTVLELIPDPIVIHHEGQLDYLNPAACQLFGVVNEKARTQSVFSYCSPDARDFLASEMQQLVSSGNTHSFVKHELVLLRSDGTEFIGETTCKLFYENNHPAIVTLIRDVTERRQQYDYLARVAYVCPLTQLPNRNRFLSIVEETMRSTVKNMEFAVLMLNIDRFKYVNDSFGYSFGDSVIREVADRLSRIVASNGVVARMGGDEFGILFESESQAFSAANRILKQFETPLTVQGKAVYLTLSMGLAAYPRDGEESEGLLKHADVALYAAKEAGGNCLRRYQSLTHSSWLDNIQLDAEMRKALEQQEFVLYYQPKIDMRTRRIVAMEALLRWVRGDGKSIPPSRFITLAEQTGFIVNLGEFAMREACRQMMEWRARGLQDVKVSVNVSIKQFLHANMLEQVQQTLSAVDMPPSLLDIEITESVLMQNQRDLVSILKHLLKLGVDISIDDFGTGYSSFGYLREFMPSSIKIDQSFIHRMKDDWREQAIVSTLVQMAHNLHLNVVAEGVETEEQLEILQTLGCDVLQGFYFSPPVSSERMNRMLLEEGYID</sequence>
<dbReference type="Gene3D" id="3.30.450.20">
    <property type="entry name" value="PAS domain"/>
    <property type="match status" value="3"/>
</dbReference>
<dbReference type="PANTHER" id="PTHR44757:SF2">
    <property type="entry name" value="BIOFILM ARCHITECTURE MAINTENANCE PROTEIN MBAA"/>
    <property type="match status" value="1"/>
</dbReference>
<dbReference type="Gene3D" id="3.30.70.270">
    <property type="match status" value="1"/>
</dbReference>
<feature type="domain" description="GGDEF" evidence="4">
    <location>
        <begin position="432"/>
        <end position="562"/>
    </location>
</feature>
<dbReference type="CDD" id="cd01948">
    <property type="entry name" value="EAL"/>
    <property type="match status" value="1"/>
</dbReference>
<evidence type="ECO:0000313" key="5">
    <source>
        <dbReference type="EMBL" id="SHK77498.1"/>
    </source>
</evidence>
<protein>
    <submittedName>
        <fullName evidence="5">PAS domain S-box-containing protein/diguanylate cyclase (GGDEF) domain-containing protein</fullName>
    </submittedName>
</protein>
<dbReference type="NCBIfam" id="TIGR00229">
    <property type="entry name" value="sensory_box"/>
    <property type="match status" value="3"/>
</dbReference>
<dbReference type="SUPFAM" id="SSF141868">
    <property type="entry name" value="EAL domain-like"/>
    <property type="match status" value="1"/>
</dbReference>
<dbReference type="CDD" id="cd01949">
    <property type="entry name" value="GGDEF"/>
    <property type="match status" value="1"/>
</dbReference>
<dbReference type="OrthoDB" id="9762141at2"/>
<dbReference type="PROSITE" id="PS50887">
    <property type="entry name" value="GGDEF"/>
    <property type="match status" value="1"/>
</dbReference>
<dbReference type="SMART" id="SM00267">
    <property type="entry name" value="GGDEF"/>
    <property type="match status" value="1"/>
</dbReference>
<dbReference type="InterPro" id="IPR035965">
    <property type="entry name" value="PAS-like_dom_sf"/>
</dbReference>
<feature type="domain" description="PAS" evidence="1">
    <location>
        <begin position="276"/>
        <end position="345"/>
    </location>
</feature>
<dbReference type="SUPFAM" id="SSF55785">
    <property type="entry name" value="PYP-like sensor domain (PAS domain)"/>
    <property type="match status" value="3"/>
</dbReference>
<name>A0A1M6V7S4_9BACL</name>
<dbReference type="PROSITE" id="PS50112">
    <property type="entry name" value="PAS"/>
    <property type="match status" value="3"/>
</dbReference>
<feature type="domain" description="PAS" evidence="1">
    <location>
        <begin position="23"/>
        <end position="94"/>
    </location>
</feature>
<dbReference type="PROSITE" id="PS50883">
    <property type="entry name" value="EAL"/>
    <property type="match status" value="1"/>
</dbReference>
<dbReference type="SMART" id="SM00052">
    <property type="entry name" value="EAL"/>
    <property type="match status" value="1"/>
</dbReference>
<dbReference type="InterPro" id="IPR043128">
    <property type="entry name" value="Rev_trsase/Diguanyl_cyclase"/>
</dbReference>
<dbReference type="InterPro" id="IPR013656">
    <property type="entry name" value="PAS_4"/>
</dbReference>
<reference evidence="6" key="1">
    <citation type="submission" date="2016-11" db="EMBL/GenBank/DDBJ databases">
        <authorList>
            <person name="Varghese N."/>
            <person name="Submissions S."/>
        </authorList>
    </citation>
    <scope>NUCLEOTIDE SEQUENCE [LARGE SCALE GENOMIC DNA]</scope>
    <source>
        <strain evidence="6">USBA-503</strain>
    </source>
</reference>
<dbReference type="AlphaFoldDB" id="A0A1M6V7S4"/>
<dbReference type="InterPro" id="IPR029787">
    <property type="entry name" value="Nucleotide_cyclase"/>
</dbReference>
<dbReference type="InterPro" id="IPR052155">
    <property type="entry name" value="Biofilm_reg_signaling"/>
</dbReference>
<dbReference type="Pfam" id="PF00563">
    <property type="entry name" value="EAL"/>
    <property type="match status" value="1"/>
</dbReference>
<evidence type="ECO:0000259" key="2">
    <source>
        <dbReference type="PROSITE" id="PS50113"/>
    </source>
</evidence>
<gene>
    <name evidence="5" type="ORF">SAMN05443507_12229</name>
</gene>
<dbReference type="PANTHER" id="PTHR44757">
    <property type="entry name" value="DIGUANYLATE CYCLASE DGCP"/>
    <property type="match status" value="1"/>
</dbReference>
<dbReference type="EMBL" id="FRAF01000022">
    <property type="protein sequence ID" value="SHK77498.1"/>
    <property type="molecule type" value="Genomic_DNA"/>
</dbReference>
<feature type="domain" description="PAC" evidence="2">
    <location>
        <begin position="223"/>
        <end position="275"/>
    </location>
</feature>
<evidence type="ECO:0000259" key="3">
    <source>
        <dbReference type="PROSITE" id="PS50883"/>
    </source>
</evidence>
<evidence type="ECO:0000313" key="6">
    <source>
        <dbReference type="Proteomes" id="UP000184016"/>
    </source>
</evidence>
<dbReference type="STRING" id="1830138.SAMN05443507_12229"/>
<dbReference type="InterPro" id="IPR000014">
    <property type="entry name" value="PAS"/>
</dbReference>
<dbReference type="InterPro" id="IPR001633">
    <property type="entry name" value="EAL_dom"/>
</dbReference>
<dbReference type="Pfam" id="PF08447">
    <property type="entry name" value="PAS_3"/>
    <property type="match status" value="1"/>
</dbReference>
<dbReference type="Proteomes" id="UP000184016">
    <property type="component" value="Unassembled WGS sequence"/>
</dbReference>
<dbReference type="NCBIfam" id="TIGR00254">
    <property type="entry name" value="GGDEF"/>
    <property type="match status" value="1"/>
</dbReference>
<dbReference type="Pfam" id="PF08448">
    <property type="entry name" value="PAS_4"/>
    <property type="match status" value="1"/>
</dbReference>
<dbReference type="SMART" id="SM00086">
    <property type="entry name" value="PAC"/>
    <property type="match status" value="3"/>
</dbReference>
<dbReference type="CDD" id="cd00130">
    <property type="entry name" value="PAS"/>
    <property type="match status" value="3"/>
</dbReference>
<dbReference type="SUPFAM" id="SSF55073">
    <property type="entry name" value="Nucleotide cyclase"/>
    <property type="match status" value="1"/>
</dbReference>
<dbReference type="RefSeq" id="WP_072874834.1">
    <property type="nucleotide sequence ID" value="NZ_FRAF01000022.1"/>
</dbReference>